<dbReference type="RefSeq" id="WP_276112501.1">
    <property type="nucleotide sequence ID" value="NZ_JARJBB010000034.1"/>
</dbReference>
<reference evidence="3 4" key="1">
    <citation type="submission" date="2023-03" db="EMBL/GenBank/DDBJ databases">
        <title>Draft genome sequence of Streptomyces sp. K1PA1 isolated from peat swamp forest in Thailand.</title>
        <authorList>
            <person name="Klaysubun C."/>
            <person name="Duangmal K."/>
        </authorList>
    </citation>
    <scope>NUCLEOTIDE SEQUENCE [LARGE SCALE GENOMIC DNA]</scope>
    <source>
        <strain evidence="3 4">K1PA1</strain>
    </source>
</reference>
<feature type="compositionally biased region" description="Basic and acidic residues" evidence="1">
    <location>
        <begin position="264"/>
        <end position="283"/>
    </location>
</feature>
<evidence type="ECO:0000313" key="4">
    <source>
        <dbReference type="Proteomes" id="UP001221150"/>
    </source>
</evidence>
<evidence type="ECO:0000313" key="3">
    <source>
        <dbReference type="EMBL" id="MDF3302951.1"/>
    </source>
</evidence>
<organism evidence="3 4">
    <name type="scientific">Streptomyces tropicalis</name>
    <dbReference type="NCBI Taxonomy" id="3034234"/>
    <lineage>
        <taxon>Bacteria</taxon>
        <taxon>Bacillati</taxon>
        <taxon>Actinomycetota</taxon>
        <taxon>Actinomycetes</taxon>
        <taxon>Kitasatosporales</taxon>
        <taxon>Streptomycetaceae</taxon>
        <taxon>Streptomyces</taxon>
    </lineage>
</organism>
<evidence type="ECO:0000259" key="2">
    <source>
        <dbReference type="Pfam" id="PF06054"/>
    </source>
</evidence>
<proteinExistence type="predicted"/>
<comment type="caution">
    <text evidence="3">The sequence shown here is derived from an EMBL/GenBank/DDBJ whole genome shotgun (WGS) entry which is preliminary data.</text>
</comment>
<dbReference type="EMBL" id="JARJBB010000034">
    <property type="protein sequence ID" value="MDF3302951.1"/>
    <property type="molecule type" value="Genomic_DNA"/>
</dbReference>
<keyword evidence="4" id="KW-1185">Reference proteome</keyword>
<evidence type="ECO:0000256" key="1">
    <source>
        <dbReference type="SAM" id="MobiDB-lite"/>
    </source>
</evidence>
<dbReference type="Proteomes" id="UP001221150">
    <property type="component" value="Unassembled WGS sequence"/>
</dbReference>
<feature type="region of interest" description="Disordered" evidence="1">
    <location>
        <begin position="264"/>
        <end position="322"/>
    </location>
</feature>
<feature type="domain" description="Competence protein CoiA nuclease-like" evidence="2">
    <location>
        <begin position="89"/>
        <end position="170"/>
    </location>
</feature>
<gene>
    <name evidence="3" type="ORF">P3H78_30950</name>
</gene>
<dbReference type="InterPro" id="IPR010330">
    <property type="entry name" value="CoiA_nuc"/>
</dbReference>
<dbReference type="Pfam" id="PF06054">
    <property type="entry name" value="CoiA_nuc"/>
    <property type="match status" value="1"/>
</dbReference>
<sequence length="380" mass="42230">MAADDLLVVGLDLDTGRHVHIEDRPIDQWRTLGYRHRESLVCAACFLGLDGVPAGTRVPLIPRGRIGGARRHHFAHPPHMAPPGGHHPETLWHLEAKAQLERWARSLPDVTEVRQEQWIPGRERRADVHVRLADGSRLALEAQSSLITDSLWQQRHRDYAAAGIRDIWFMRLGTALPHVLLAEQSAVCILDLADRQVRVLWGQPHPRTGRWWESEELSRYALHHPPCAGDDLHEETVPLAQLGLDSHGLMLSEDLEHKLAAEHQGIRHKAAEARRKAEQDNQRAHQLAAQAGHHHEASTPTPPSRPVRQPARPVRRAAPPRPRCAVCGGRLADVLARYGVHISIRTADGWVDCLDQPCAAPRPQLAPAAHTLAAPAPHAA</sequence>
<protein>
    <submittedName>
        <fullName evidence="3">Competence protein CoiA family protein</fullName>
    </submittedName>
</protein>
<accession>A0ABT6AE74</accession>
<name>A0ABT6AE74_9ACTN</name>